<evidence type="ECO:0000259" key="6">
    <source>
        <dbReference type="PROSITE" id="PS50287"/>
    </source>
</evidence>
<dbReference type="FunFam" id="3.10.250.10:FF:000011">
    <property type="entry name" value="Scavenger receptor class A member 5"/>
    <property type="match status" value="1"/>
</dbReference>
<proteinExistence type="predicted"/>
<dbReference type="OrthoDB" id="536948at2759"/>
<dbReference type="SUPFAM" id="SSF56487">
    <property type="entry name" value="SRCR-like"/>
    <property type="match status" value="1"/>
</dbReference>
<dbReference type="GO" id="GO:0016020">
    <property type="term" value="C:membrane"/>
    <property type="evidence" value="ECO:0007669"/>
    <property type="project" value="InterPro"/>
</dbReference>
<feature type="coiled-coil region" evidence="4">
    <location>
        <begin position="265"/>
        <end position="324"/>
    </location>
</feature>
<keyword evidence="1 3" id="KW-1015">Disulfide bond</keyword>
<dbReference type="InterPro" id="IPR001190">
    <property type="entry name" value="SRCR"/>
</dbReference>
<dbReference type="SMART" id="SM00202">
    <property type="entry name" value="SR"/>
    <property type="match status" value="1"/>
</dbReference>
<dbReference type="KEGG" id="cvn:111134742"/>
<feature type="signal peptide" evidence="5">
    <location>
        <begin position="1"/>
        <end position="22"/>
    </location>
</feature>
<evidence type="ECO:0000256" key="4">
    <source>
        <dbReference type="SAM" id="Coils"/>
    </source>
</evidence>
<dbReference type="GeneID" id="111134742"/>
<reference evidence="8" key="1">
    <citation type="submission" date="2025-08" db="UniProtKB">
        <authorList>
            <consortium name="RefSeq"/>
        </authorList>
    </citation>
    <scope>IDENTIFICATION</scope>
    <source>
        <tissue evidence="8">Whole sample</tissue>
    </source>
</reference>
<feature type="domain" description="SRCR" evidence="6">
    <location>
        <begin position="573"/>
        <end position="671"/>
    </location>
</feature>
<evidence type="ECO:0000256" key="1">
    <source>
        <dbReference type="ARBA" id="ARBA00023157"/>
    </source>
</evidence>
<sequence>MMQRARFWFVIVLTVSISLNGAQIIYEDQDVSMVSETIVAETVKQILLSNIGSIGEEIKKELSFENQRASSYSSAKVPSSSLENKTKVISNTMKRLDLDVSEINNTVFLMDDNVQRLKENITKLTGNDLRSKGDMFILKQNMTDTMHMALLRLNDSLISEVEDVKNYVKDIVQNMSLINDFLTLLHKFEKEFNQSLKNVMEEVLQNKKVVEESGNRAVEKCVKVAEKLEESVDEKLIISVANVSKSLNMTRNQIDSRAAKMNQSLVLIEEQMQNLFSDASKLENALVENEIALSELKRNGTISSENLHDKIKELSSNMSSVANEITQNQSDLFQKITRNLSELSEIFSSSLNSVSNKVRAVELLSQDLERNMTSSESALESSFQLQLDTTISNFTSTVKHLEELMFEKLEKLRLENNETMRPLVEMMDVQIKDMLEKLNETNIQLMVTNSKSENCMEYVDQRINNQSIIFSDINLELIKIIKANMSLYNDSLYEVIREVEGNRELIDRQLTQRLDQYGVNISDISRQMDTLKSLNNDNNNKISEINTQLTNLSASLTTLKTNLSERRRNSDVIRIVNGDSTSGRVEIFHNGAWGTVCDDNWDAYDAIVVCRMLGLSGGLARGSATFGQGSGNIWLDEVSCNGQEQSLFSCVHPSYGQHDCSHGEDAGVVCT</sequence>
<dbReference type="PRINTS" id="PR00258">
    <property type="entry name" value="SPERACTRCPTR"/>
</dbReference>
<dbReference type="PANTHER" id="PTHR48071:SF18">
    <property type="entry name" value="DELETED IN MALIGNANT BRAIN TUMORS 1 PROTEIN-RELATED"/>
    <property type="match status" value="1"/>
</dbReference>
<organism evidence="7 8">
    <name type="scientific">Crassostrea virginica</name>
    <name type="common">Eastern oyster</name>
    <dbReference type="NCBI Taxonomy" id="6565"/>
    <lineage>
        <taxon>Eukaryota</taxon>
        <taxon>Metazoa</taxon>
        <taxon>Spiralia</taxon>
        <taxon>Lophotrochozoa</taxon>
        <taxon>Mollusca</taxon>
        <taxon>Bivalvia</taxon>
        <taxon>Autobranchia</taxon>
        <taxon>Pteriomorphia</taxon>
        <taxon>Ostreida</taxon>
        <taxon>Ostreoidea</taxon>
        <taxon>Ostreidae</taxon>
        <taxon>Crassostrea</taxon>
    </lineage>
</organism>
<dbReference type="RefSeq" id="XP_022339788.1">
    <property type="nucleotide sequence ID" value="XM_022484080.1"/>
</dbReference>
<dbReference type="Gene3D" id="3.10.250.10">
    <property type="entry name" value="SRCR-like domain"/>
    <property type="match status" value="1"/>
</dbReference>
<evidence type="ECO:0000256" key="3">
    <source>
        <dbReference type="PROSITE-ProRule" id="PRU00196"/>
    </source>
</evidence>
<dbReference type="PROSITE" id="PS00420">
    <property type="entry name" value="SRCR_1"/>
    <property type="match status" value="1"/>
</dbReference>
<name>A0A8B8EJW3_CRAVI</name>
<dbReference type="InterPro" id="IPR036772">
    <property type="entry name" value="SRCR-like_dom_sf"/>
</dbReference>
<dbReference type="Pfam" id="PF00530">
    <property type="entry name" value="SRCR"/>
    <property type="match status" value="1"/>
</dbReference>
<evidence type="ECO:0000256" key="5">
    <source>
        <dbReference type="SAM" id="SignalP"/>
    </source>
</evidence>
<dbReference type="Proteomes" id="UP000694844">
    <property type="component" value="Chromosome 5"/>
</dbReference>
<evidence type="ECO:0000313" key="7">
    <source>
        <dbReference type="Proteomes" id="UP000694844"/>
    </source>
</evidence>
<keyword evidence="5" id="KW-0732">Signal</keyword>
<dbReference type="PROSITE" id="PS50287">
    <property type="entry name" value="SRCR_2"/>
    <property type="match status" value="1"/>
</dbReference>
<keyword evidence="7" id="KW-1185">Reference proteome</keyword>
<feature type="chain" id="PRO_5034742715" evidence="5">
    <location>
        <begin position="23"/>
        <end position="671"/>
    </location>
</feature>
<keyword evidence="2" id="KW-0325">Glycoprotein</keyword>
<gene>
    <name evidence="8" type="primary">LOC111134742</name>
</gene>
<dbReference type="PANTHER" id="PTHR48071">
    <property type="entry name" value="SRCR DOMAIN-CONTAINING PROTEIN"/>
    <property type="match status" value="1"/>
</dbReference>
<feature type="disulfide bond" evidence="3">
    <location>
        <begin position="640"/>
        <end position="650"/>
    </location>
</feature>
<comment type="caution">
    <text evidence="3">Lacks conserved residue(s) required for the propagation of feature annotation.</text>
</comment>
<keyword evidence="4" id="KW-0175">Coiled coil</keyword>
<dbReference type="AlphaFoldDB" id="A0A8B8EJW3"/>
<evidence type="ECO:0000256" key="2">
    <source>
        <dbReference type="ARBA" id="ARBA00023180"/>
    </source>
</evidence>
<protein>
    <submittedName>
        <fullName evidence="8">Intracellular protein transport protein uso1-like</fullName>
    </submittedName>
</protein>
<evidence type="ECO:0000313" key="8">
    <source>
        <dbReference type="RefSeq" id="XP_022339788.1"/>
    </source>
</evidence>
<accession>A0A8B8EJW3</accession>